<evidence type="ECO:0000256" key="2">
    <source>
        <dbReference type="ARBA" id="ARBA00022741"/>
    </source>
</evidence>
<dbReference type="SMART" id="SM00393">
    <property type="entry name" value="R3H"/>
    <property type="match status" value="1"/>
</dbReference>
<dbReference type="GO" id="GO:0003724">
    <property type="term" value="F:RNA helicase activity"/>
    <property type="evidence" value="ECO:0007669"/>
    <property type="project" value="UniProtKB-EC"/>
</dbReference>
<feature type="region of interest" description="Disordered" evidence="9">
    <location>
        <begin position="60"/>
        <end position="96"/>
    </location>
</feature>
<keyword evidence="7" id="KW-0539">Nucleus</keyword>
<dbReference type="PANTHER" id="PTHR18934">
    <property type="entry name" value="ATP-DEPENDENT RNA HELICASE"/>
    <property type="match status" value="1"/>
</dbReference>
<feature type="domain" description="R3H" evidence="10">
    <location>
        <begin position="11"/>
        <end position="78"/>
    </location>
</feature>
<dbReference type="Gene3D" id="3.40.50.300">
    <property type="entry name" value="P-loop containing nucleotide triphosphate hydrolases"/>
    <property type="match status" value="2"/>
</dbReference>
<proteinExistence type="predicted"/>
<dbReference type="InterPro" id="IPR027417">
    <property type="entry name" value="P-loop_NTPase"/>
</dbReference>
<dbReference type="SUPFAM" id="SSF82708">
    <property type="entry name" value="R3H domain"/>
    <property type="match status" value="1"/>
</dbReference>
<evidence type="ECO:0008006" key="14">
    <source>
        <dbReference type="Google" id="ProtNLM"/>
    </source>
</evidence>
<evidence type="ECO:0000259" key="10">
    <source>
        <dbReference type="PROSITE" id="PS51061"/>
    </source>
</evidence>
<dbReference type="InterPro" id="IPR001374">
    <property type="entry name" value="R3H_dom"/>
</dbReference>
<keyword evidence="6" id="KW-0694">RNA-binding</keyword>
<dbReference type="Gene3D" id="3.30.1370.50">
    <property type="entry name" value="R3H-like domain"/>
    <property type="match status" value="1"/>
</dbReference>
<dbReference type="GO" id="GO:0003677">
    <property type="term" value="F:DNA binding"/>
    <property type="evidence" value="ECO:0007669"/>
    <property type="project" value="UniProtKB-ARBA"/>
</dbReference>
<dbReference type="InterPro" id="IPR014001">
    <property type="entry name" value="Helicase_ATP-bd"/>
</dbReference>
<keyword evidence="5" id="KW-0067">ATP-binding</keyword>
<dbReference type="PROSITE" id="PS51061">
    <property type="entry name" value="R3H"/>
    <property type="match status" value="1"/>
</dbReference>
<protein>
    <recommendedName>
        <fullName evidence="14">Helicase ATP-binding domain-containing protein</fullName>
    </recommendedName>
</protein>
<evidence type="ECO:0000256" key="5">
    <source>
        <dbReference type="ARBA" id="ARBA00022840"/>
    </source>
</evidence>
<dbReference type="CDD" id="cd17917">
    <property type="entry name" value="DEXHc_RHA-like"/>
    <property type="match status" value="1"/>
</dbReference>
<comment type="subcellular location">
    <subcellularLocation>
        <location evidence="1">Nucleus</location>
    </subcellularLocation>
</comment>
<evidence type="ECO:0000256" key="3">
    <source>
        <dbReference type="ARBA" id="ARBA00022801"/>
    </source>
</evidence>
<dbReference type="SMART" id="SM00487">
    <property type="entry name" value="DEXDc"/>
    <property type="match status" value="1"/>
</dbReference>
<dbReference type="GO" id="GO:0016787">
    <property type="term" value="F:hydrolase activity"/>
    <property type="evidence" value="ECO:0007669"/>
    <property type="project" value="UniProtKB-KW"/>
</dbReference>
<dbReference type="EMBL" id="QGKW02001940">
    <property type="protein sequence ID" value="KAF2559828.1"/>
    <property type="molecule type" value="Genomic_DNA"/>
</dbReference>
<accession>A0A8S9HYG4</accession>
<evidence type="ECO:0000313" key="12">
    <source>
        <dbReference type="EMBL" id="KAF2559828.1"/>
    </source>
</evidence>
<dbReference type="GO" id="GO:0005634">
    <property type="term" value="C:nucleus"/>
    <property type="evidence" value="ECO:0007669"/>
    <property type="project" value="UniProtKB-SubCell"/>
</dbReference>
<evidence type="ECO:0000256" key="9">
    <source>
        <dbReference type="SAM" id="MobiDB-lite"/>
    </source>
</evidence>
<sequence>MGKKMNRDQNTELSDSSRIWASKFLKEFRASGRDSHTFDNSLTNDERGIIHQMCRKMAIRSKSSGKGDQRRLTIFKRAPRPSSVSGSEKKKLKRVSFPPEAEPILQDLFTHYPPCDGDTRATSLGVYTGQFGRQRKWKDDFFGKPQMNKEDVRNKAASLSSRLANDKDFREIFGARTKLPIASFREAITSAVESNQVVLIAGETGCGKTTQVRLNSKGGRQSSVVFCTNGILLRVLVGKGGGSCVPDITHIIVDEIHERDCYSDFMLAIIRDFLPSNPHLRLILMSATLDAERFSEYFGGCPVVQVPGFTYPVRTFYLEDVLSVLKSEKNHHLISDDSSIPDVKRDIKDEDKVALDEAIEMAWTNDEFEALLDLVSSEGSHEG</sequence>
<dbReference type="FunFam" id="3.30.1370.50:FF:000002">
    <property type="entry name" value="Immunoglobulin mu DNA-binding protein 2"/>
    <property type="match status" value="1"/>
</dbReference>
<dbReference type="Proteomes" id="UP000712281">
    <property type="component" value="Unassembled WGS sequence"/>
</dbReference>
<evidence type="ECO:0000259" key="11">
    <source>
        <dbReference type="PROSITE" id="PS51192"/>
    </source>
</evidence>
<reference evidence="12" key="1">
    <citation type="submission" date="2019-12" db="EMBL/GenBank/DDBJ databases">
        <title>Genome sequencing and annotation of Brassica cretica.</title>
        <authorList>
            <person name="Studholme D.J."/>
            <person name="Sarris P.F."/>
        </authorList>
    </citation>
    <scope>NUCLEOTIDE SEQUENCE</scope>
    <source>
        <strain evidence="12">PFS-001/15</strain>
        <tissue evidence="12">Leaf</tissue>
    </source>
</reference>
<keyword evidence="3" id="KW-0378">Hydrolase</keyword>
<dbReference type="PANTHER" id="PTHR18934:SF227">
    <property type="entry name" value="DEXH-BOX ATP-DEPENDENT RNA HELICASE DEXH2"/>
    <property type="match status" value="1"/>
</dbReference>
<evidence type="ECO:0000313" key="13">
    <source>
        <dbReference type="Proteomes" id="UP000712281"/>
    </source>
</evidence>
<organism evidence="12 13">
    <name type="scientific">Brassica cretica</name>
    <name type="common">Mustard</name>
    <dbReference type="NCBI Taxonomy" id="69181"/>
    <lineage>
        <taxon>Eukaryota</taxon>
        <taxon>Viridiplantae</taxon>
        <taxon>Streptophyta</taxon>
        <taxon>Embryophyta</taxon>
        <taxon>Tracheophyta</taxon>
        <taxon>Spermatophyta</taxon>
        <taxon>Magnoliopsida</taxon>
        <taxon>eudicotyledons</taxon>
        <taxon>Gunneridae</taxon>
        <taxon>Pentapetalae</taxon>
        <taxon>rosids</taxon>
        <taxon>malvids</taxon>
        <taxon>Brassicales</taxon>
        <taxon>Brassicaceae</taxon>
        <taxon>Brassiceae</taxon>
        <taxon>Brassica</taxon>
    </lineage>
</organism>
<evidence type="ECO:0000256" key="7">
    <source>
        <dbReference type="ARBA" id="ARBA00023242"/>
    </source>
</evidence>
<dbReference type="GO" id="GO:0003723">
    <property type="term" value="F:RNA binding"/>
    <property type="evidence" value="ECO:0007669"/>
    <property type="project" value="UniProtKB-KW"/>
</dbReference>
<evidence type="ECO:0000256" key="8">
    <source>
        <dbReference type="ARBA" id="ARBA00047984"/>
    </source>
</evidence>
<dbReference type="Pfam" id="PF01424">
    <property type="entry name" value="R3H"/>
    <property type="match status" value="1"/>
</dbReference>
<comment type="catalytic activity">
    <reaction evidence="8">
        <text>ATP + H2O = ADP + phosphate + H(+)</text>
        <dbReference type="Rhea" id="RHEA:13065"/>
        <dbReference type="ChEBI" id="CHEBI:15377"/>
        <dbReference type="ChEBI" id="CHEBI:15378"/>
        <dbReference type="ChEBI" id="CHEBI:30616"/>
        <dbReference type="ChEBI" id="CHEBI:43474"/>
        <dbReference type="ChEBI" id="CHEBI:456216"/>
        <dbReference type="EC" id="3.6.4.13"/>
    </reaction>
</comment>
<evidence type="ECO:0000256" key="6">
    <source>
        <dbReference type="ARBA" id="ARBA00022884"/>
    </source>
</evidence>
<comment type="caution">
    <text evidence="12">The sequence shown here is derived from an EMBL/GenBank/DDBJ whole genome shotgun (WGS) entry which is preliminary data.</text>
</comment>
<dbReference type="PROSITE" id="PS51192">
    <property type="entry name" value="HELICASE_ATP_BIND_1"/>
    <property type="match status" value="1"/>
</dbReference>
<gene>
    <name evidence="12" type="ORF">F2Q68_00012983</name>
</gene>
<dbReference type="InterPro" id="IPR036867">
    <property type="entry name" value="R3H_dom_sf"/>
</dbReference>
<keyword evidence="4" id="KW-0347">Helicase</keyword>
<dbReference type="GO" id="GO:0005524">
    <property type="term" value="F:ATP binding"/>
    <property type="evidence" value="ECO:0007669"/>
    <property type="project" value="UniProtKB-KW"/>
</dbReference>
<feature type="domain" description="Helicase ATP-binding" evidence="11">
    <location>
        <begin position="197"/>
        <end position="307"/>
    </location>
</feature>
<evidence type="ECO:0000256" key="4">
    <source>
        <dbReference type="ARBA" id="ARBA00022806"/>
    </source>
</evidence>
<dbReference type="AlphaFoldDB" id="A0A8S9HYG4"/>
<evidence type="ECO:0000256" key="1">
    <source>
        <dbReference type="ARBA" id="ARBA00004123"/>
    </source>
</evidence>
<dbReference type="SUPFAM" id="SSF52540">
    <property type="entry name" value="P-loop containing nucleoside triphosphate hydrolases"/>
    <property type="match status" value="1"/>
</dbReference>
<name>A0A8S9HYG4_BRACR</name>
<keyword evidence="2" id="KW-0547">Nucleotide-binding</keyword>